<dbReference type="InterPro" id="IPR045121">
    <property type="entry name" value="CoAse"/>
</dbReference>
<dbReference type="PROSITE" id="PS51462">
    <property type="entry name" value="NUDIX"/>
    <property type="match status" value="1"/>
</dbReference>
<evidence type="ECO:0000256" key="6">
    <source>
        <dbReference type="ARBA" id="ARBA00023211"/>
    </source>
</evidence>
<organism evidence="8 9">
    <name type="scientific">Hartmannibacter diazotrophicus</name>
    <dbReference type="NCBI Taxonomy" id="1482074"/>
    <lineage>
        <taxon>Bacteria</taxon>
        <taxon>Pseudomonadati</taxon>
        <taxon>Pseudomonadota</taxon>
        <taxon>Alphaproteobacteria</taxon>
        <taxon>Hyphomicrobiales</taxon>
        <taxon>Pleomorphomonadaceae</taxon>
        <taxon>Hartmannibacter</taxon>
    </lineage>
</organism>
<dbReference type="Proteomes" id="UP000223606">
    <property type="component" value="Chromosome 1"/>
</dbReference>
<evidence type="ECO:0000256" key="3">
    <source>
        <dbReference type="ARBA" id="ARBA00022723"/>
    </source>
</evidence>
<keyword evidence="3" id="KW-0479">Metal-binding</keyword>
<protein>
    <submittedName>
        <fullName evidence="8">Putative NUDIX hydrolase</fullName>
    </submittedName>
</protein>
<evidence type="ECO:0000256" key="2">
    <source>
        <dbReference type="ARBA" id="ARBA00001946"/>
    </source>
</evidence>
<dbReference type="InterPro" id="IPR015797">
    <property type="entry name" value="NUDIX_hydrolase-like_dom_sf"/>
</dbReference>
<evidence type="ECO:0000313" key="9">
    <source>
        <dbReference type="Proteomes" id="UP000223606"/>
    </source>
</evidence>
<reference evidence="9" key="1">
    <citation type="submission" date="2017-09" db="EMBL/GenBank/DDBJ databases">
        <title>Genome sequence of Nannocystis excedens DSM 71.</title>
        <authorList>
            <person name="Blom J."/>
        </authorList>
    </citation>
    <scope>NUCLEOTIDE SEQUENCE [LARGE SCALE GENOMIC DNA]</scope>
    <source>
        <strain evidence="9">type strain: E19</strain>
    </source>
</reference>
<dbReference type="PANTHER" id="PTHR12992">
    <property type="entry name" value="NUDIX HYDROLASE"/>
    <property type="match status" value="1"/>
</dbReference>
<keyword evidence="9" id="KW-1185">Reference proteome</keyword>
<comment type="cofactor">
    <cofactor evidence="1">
        <name>Mn(2+)</name>
        <dbReference type="ChEBI" id="CHEBI:29035"/>
    </cofactor>
</comment>
<dbReference type="Gene3D" id="3.90.79.10">
    <property type="entry name" value="Nucleoside Triphosphate Pyrophosphohydrolase"/>
    <property type="match status" value="1"/>
</dbReference>
<gene>
    <name evidence="8" type="ORF">HDIA_3013</name>
</gene>
<accession>A0A2C9D898</accession>
<proteinExistence type="predicted"/>
<dbReference type="NCBIfam" id="NF007980">
    <property type="entry name" value="PRK10707.1"/>
    <property type="match status" value="1"/>
</dbReference>
<evidence type="ECO:0000256" key="4">
    <source>
        <dbReference type="ARBA" id="ARBA00022801"/>
    </source>
</evidence>
<evidence type="ECO:0000313" key="8">
    <source>
        <dbReference type="EMBL" id="SON56554.1"/>
    </source>
</evidence>
<keyword evidence="5" id="KW-0460">Magnesium</keyword>
<dbReference type="KEGG" id="hdi:HDIA_3013"/>
<sequence length="219" mass="24299">MSMDDATRPAAAFDEAYIRSRLTRMHPISAVDGSVRFSQGDHVLEPSLRPLMEGLTLRPAAVLIPLVLHATGTTVLLTRRTDHLRHHAGQVAFPGGKIDAEDDGPVSAALREAEEEIGLDRRLVEPIGQLDAYVTTTGYDVVPVVGLVEPNPMLTPNPDEVADVFEVPLSFLMAPENHHFEVMNYKGHERKVYSIRYDGRRIWGVTGGIMRLFYDQVFA</sequence>
<dbReference type="GO" id="GO:0010945">
    <property type="term" value="F:coenzyme A diphosphatase activity"/>
    <property type="evidence" value="ECO:0007669"/>
    <property type="project" value="InterPro"/>
</dbReference>
<keyword evidence="6" id="KW-0464">Manganese</keyword>
<dbReference type="AlphaFoldDB" id="A0A2C9D898"/>
<evidence type="ECO:0000256" key="1">
    <source>
        <dbReference type="ARBA" id="ARBA00001936"/>
    </source>
</evidence>
<dbReference type="GO" id="GO:0046872">
    <property type="term" value="F:metal ion binding"/>
    <property type="evidence" value="ECO:0007669"/>
    <property type="project" value="UniProtKB-KW"/>
</dbReference>
<dbReference type="PANTHER" id="PTHR12992:SF11">
    <property type="entry name" value="MITOCHONDRIAL COENZYME A DIPHOSPHATASE NUDT8"/>
    <property type="match status" value="1"/>
</dbReference>
<dbReference type="SUPFAM" id="SSF55811">
    <property type="entry name" value="Nudix"/>
    <property type="match status" value="1"/>
</dbReference>
<evidence type="ECO:0000256" key="5">
    <source>
        <dbReference type="ARBA" id="ARBA00022842"/>
    </source>
</evidence>
<keyword evidence="4 8" id="KW-0378">Hydrolase</keyword>
<dbReference type="InterPro" id="IPR000086">
    <property type="entry name" value="NUDIX_hydrolase_dom"/>
</dbReference>
<feature type="domain" description="Nudix hydrolase" evidence="7">
    <location>
        <begin position="57"/>
        <end position="198"/>
    </location>
</feature>
<dbReference type="CDD" id="cd03426">
    <property type="entry name" value="NUDIX_CoAse_Nudt7"/>
    <property type="match status" value="1"/>
</dbReference>
<evidence type="ECO:0000259" key="7">
    <source>
        <dbReference type="PROSITE" id="PS51462"/>
    </source>
</evidence>
<name>A0A2C9D898_9HYPH</name>
<comment type="cofactor">
    <cofactor evidence="2">
        <name>Mg(2+)</name>
        <dbReference type="ChEBI" id="CHEBI:18420"/>
    </cofactor>
</comment>
<dbReference type="EMBL" id="LT960614">
    <property type="protein sequence ID" value="SON56554.1"/>
    <property type="molecule type" value="Genomic_DNA"/>
</dbReference>
<dbReference type="Pfam" id="PF00293">
    <property type="entry name" value="NUDIX"/>
    <property type="match status" value="1"/>
</dbReference>